<dbReference type="RefSeq" id="WP_213680655.1">
    <property type="nucleotide sequence ID" value="NZ_CP074572.1"/>
</dbReference>
<keyword evidence="2" id="KW-1185">Reference proteome</keyword>
<dbReference type="EMBL" id="CP074572">
    <property type="protein sequence ID" value="QVK21995.1"/>
    <property type="molecule type" value="Genomic_DNA"/>
</dbReference>
<evidence type="ECO:0000313" key="1">
    <source>
        <dbReference type="EMBL" id="QVK21995.1"/>
    </source>
</evidence>
<sequence>MAFMGQTLAYGAIASHIDMMSPEHEQALPNHSQQAAQIPLCCKVKTHCFSCHFTAITVGHKLTIDNLITSSDAIAMTVDARLFLLVFPNFRPPIFA</sequence>
<organism evidence="1 2">
    <name type="scientific">Shewanella dokdonensis</name>
    <dbReference type="NCBI Taxonomy" id="712036"/>
    <lineage>
        <taxon>Bacteria</taxon>
        <taxon>Pseudomonadati</taxon>
        <taxon>Pseudomonadota</taxon>
        <taxon>Gammaproteobacteria</taxon>
        <taxon>Alteromonadales</taxon>
        <taxon>Shewanellaceae</taxon>
        <taxon>Shewanella</taxon>
    </lineage>
</organism>
<dbReference type="Proteomes" id="UP000676428">
    <property type="component" value="Chromosome"/>
</dbReference>
<reference evidence="1 2" key="1">
    <citation type="journal article" date="2012" name="Int. J. Syst. Evol. Microbiol.">
        <title>Shewanella dokdonensis sp. nov., isolated from seawater.</title>
        <authorList>
            <person name="Sung H.R."/>
            <person name="Yoon J.H."/>
            <person name="Ghim S.Y."/>
        </authorList>
    </citation>
    <scope>NUCLEOTIDE SEQUENCE [LARGE SCALE GENOMIC DNA]</scope>
    <source>
        <strain evidence="1 2">DSM 23626</strain>
    </source>
</reference>
<name>A0ABX8DC03_9GAMM</name>
<gene>
    <name evidence="1" type="ORF">KHX94_10890</name>
</gene>
<protein>
    <submittedName>
        <fullName evidence="1">Uncharacterized protein</fullName>
    </submittedName>
</protein>
<evidence type="ECO:0000313" key="2">
    <source>
        <dbReference type="Proteomes" id="UP000676428"/>
    </source>
</evidence>
<proteinExistence type="predicted"/>
<accession>A0ABX8DC03</accession>